<dbReference type="InterPro" id="IPR014710">
    <property type="entry name" value="RmlC-like_jellyroll"/>
</dbReference>
<dbReference type="GO" id="GO:0046872">
    <property type="term" value="F:metal ion binding"/>
    <property type="evidence" value="ECO:0007669"/>
    <property type="project" value="UniProtKB-KW"/>
</dbReference>
<evidence type="ECO:0000256" key="1">
    <source>
        <dbReference type="ARBA" id="ARBA00022723"/>
    </source>
</evidence>
<gene>
    <name evidence="3" type="ORF">E3J84_06725</name>
</gene>
<accession>A0A523RQB5</accession>
<keyword evidence="1" id="KW-0479">Metal-binding</keyword>
<sequence>MKEAMVLKANEAVVEEFDWGKLYWFASGKLGNSDKMTIGKCIIKPGCENPRHRHSNCQEILHVLSGKIIHYVEDEYFQMGTGDTITIPPGLLHSAKNAGSEDAILMIAFSSAERKTEGK</sequence>
<dbReference type="EMBL" id="SOKJ01000388">
    <property type="protein sequence ID" value="TET07974.1"/>
    <property type="molecule type" value="Genomic_DNA"/>
</dbReference>
<comment type="caution">
    <text evidence="3">The sequence shown here is derived from an EMBL/GenBank/DDBJ whole genome shotgun (WGS) entry which is preliminary data.</text>
</comment>
<name>A0A523RQB5_UNCAE</name>
<dbReference type="CDD" id="cd02208">
    <property type="entry name" value="cupin_RmlC-like"/>
    <property type="match status" value="1"/>
</dbReference>
<proteinExistence type="predicted"/>
<dbReference type="AlphaFoldDB" id="A0A523RQB5"/>
<dbReference type="Proteomes" id="UP000316360">
    <property type="component" value="Unassembled WGS sequence"/>
</dbReference>
<evidence type="ECO:0000259" key="2">
    <source>
        <dbReference type="Pfam" id="PF07883"/>
    </source>
</evidence>
<dbReference type="Gene3D" id="2.60.120.10">
    <property type="entry name" value="Jelly Rolls"/>
    <property type="match status" value="1"/>
</dbReference>
<feature type="domain" description="Cupin type-2" evidence="2">
    <location>
        <begin position="41"/>
        <end position="107"/>
    </location>
</feature>
<dbReference type="InterPro" id="IPR011051">
    <property type="entry name" value="RmlC_Cupin_sf"/>
</dbReference>
<evidence type="ECO:0000313" key="3">
    <source>
        <dbReference type="EMBL" id="TET07974.1"/>
    </source>
</evidence>
<reference evidence="3 4" key="1">
    <citation type="submission" date="2019-03" db="EMBL/GenBank/DDBJ databases">
        <title>Metabolic potential of uncultured bacteria and archaea associated with petroleum seepage in deep-sea sediments.</title>
        <authorList>
            <person name="Dong X."/>
            <person name="Hubert C."/>
        </authorList>
    </citation>
    <scope>NUCLEOTIDE SEQUENCE [LARGE SCALE GENOMIC DNA]</scope>
    <source>
        <strain evidence="3">E44_bin7</strain>
    </source>
</reference>
<dbReference type="PANTHER" id="PTHR35848:SF6">
    <property type="entry name" value="CUPIN TYPE-2 DOMAIN-CONTAINING PROTEIN"/>
    <property type="match status" value="1"/>
</dbReference>
<protein>
    <submittedName>
        <fullName evidence="3">Cupin domain-containing protein</fullName>
    </submittedName>
</protein>
<evidence type="ECO:0000313" key="4">
    <source>
        <dbReference type="Proteomes" id="UP000316360"/>
    </source>
</evidence>
<dbReference type="SUPFAM" id="SSF51182">
    <property type="entry name" value="RmlC-like cupins"/>
    <property type="match status" value="1"/>
</dbReference>
<dbReference type="PANTHER" id="PTHR35848">
    <property type="entry name" value="OXALATE-BINDING PROTEIN"/>
    <property type="match status" value="1"/>
</dbReference>
<organism evidence="3 4">
    <name type="scientific">Aerophobetes bacterium</name>
    <dbReference type="NCBI Taxonomy" id="2030807"/>
    <lineage>
        <taxon>Bacteria</taxon>
        <taxon>Candidatus Aerophobota</taxon>
    </lineage>
</organism>
<dbReference type="InterPro" id="IPR013096">
    <property type="entry name" value="Cupin_2"/>
</dbReference>
<dbReference type="InterPro" id="IPR051610">
    <property type="entry name" value="GPI/OXD"/>
</dbReference>
<dbReference type="Pfam" id="PF07883">
    <property type="entry name" value="Cupin_2"/>
    <property type="match status" value="1"/>
</dbReference>